<name>A0A1M5TGV6_9CLOT</name>
<proteinExistence type="predicted"/>
<evidence type="ECO:0000259" key="1">
    <source>
        <dbReference type="Pfam" id="PF22768"/>
    </source>
</evidence>
<dbReference type="Pfam" id="PF22768">
    <property type="entry name" value="SPP1_Dit"/>
    <property type="match status" value="1"/>
</dbReference>
<evidence type="ECO:0000313" key="3">
    <source>
        <dbReference type="Proteomes" id="UP000184241"/>
    </source>
</evidence>
<accession>A0A1M5TGV6</accession>
<dbReference type="InterPro" id="IPR054738">
    <property type="entry name" value="Siphovirus-type_tail_C"/>
</dbReference>
<protein>
    <submittedName>
        <fullName evidence="2">Phage-related protein</fullName>
    </submittedName>
</protein>
<gene>
    <name evidence="2" type="ORF">SAMN02745941_00214</name>
</gene>
<sequence length="231" mass="25683">MKINGVDISVFNGKQLKVDIQTSSIEINKEWLKKALIPLTLSSKVSYKQIKLEILFKGNSRDEILRNISNLTAKLKKETELILDGYSNKYIATLSSKSTEKTISKFRYLLKLEFEGYEVGNQVTETANRVSTKTINVPGNSETPAIVEITPSVALVDLVVTGLGETFTLKNLAAGQKIIVNGEDCTVLQGTTNRFSDYDSWDFPVLSPGSNTITFSKSSCDVSIKYKPRWI</sequence>
<reference evidence="2 3" key="1">
    <citation type="submission" date="2016-11" db="EMBL/GenBank/DDBJ databases">
        <authorList>
            <person name="Jaros S."/>
            <person name="Januszkiewicz K."/>
            <person name="Wedrychowicz H."/>
        </authorList>
    </citation>
    <scope>NUCLEOTIDE SEQUENCE [LARGE SCALE GENOMIC DNA]</scope>
    <source>
        <strain evidence="2 3">DSM 6191</strain>
    </source>
</reference>
<evidence type="ECO:0000313" key="2">
    <source>
        <dbReference type="EMBL" id="SHH50065.1"/>
    </source>
</evidence>
<organism evidence="2 3">
    <name type="scientific">Clostridium intestinale DSM 6191</name>
    <dbReference type="NCBI Taxonomy" id="1121320"/>
    <lineage>
        <taxon>Bacteria</taxon>
        <taxon>Bacillati</taxon>
        <taxon>Bacillota</taxon>
        <taxon>Clostridia</taxon>
        <taxon>Eubacteriales</taxon>
        <taxon>Clostridiaceae</taxon>
        <taxon>Clostridium</taxon>
    </lineage>
</organism>
<dbReference type="Proteomes" id="UP000184241">
    <property type="component" value="Unassembled WGS sequence"/>
</dbReference>
<dbReference type="RefSeq" id="WP_073015911.1">
    <property type="nucleotide sequence ID" value="NZ_FQXU01000003.1"/>
</dbReference>
<dbReference type="AlphaFoldDB" id="A0A1M5TGV6"/>
<dbReference type="EMBL" id="FQXU01000003">
    <property type="protein sequence ID" value="SHH50065.1"/>
    <property type="molecule type" value="Genomic_DNA"/>
</dbReference>
<feature type="domain" description="Siphovirus-type tail component C-terminal" evidence="1">
    <location>
        <begin position="139"/>
        <end position="230"/>
    </location>
</feature>